<dbReference type="PANTHER" id="PTHR43228">
    <property type="entry name" value="TWO-COMPONENT RESPONSE REGULATOR"/>
    <property type="match status" value="1"/>
</dbReference>
<dbReference type="PROSITE" id="PS50110">
    <property type="entry name" value="RESPONSE_REGULATORY"/>
    <property type="match status" value="1"/>
</dbReference>
<dbReference type="InterPro" id="IPR011006">
    <property type="entry name" value="CheY-like_superfamily"/>
</dbReference>
<dbReference type="EMBL" id="AP023368">
    <property type="protein sequence ID" value="BCJ97534.1"/>
    <property type="molecule type" value="Genomic_DNA"/>
</dbReference>
<evidence type="ECO:0000256" key="1">
    <source>
        <dbReference type="ARBA" id="ARBA00018672"/>
    </source>
</evidence>
<evidence type="ECO:0000259" key="4">
    <source>
        <dbReference type="PROSITE" id="PS50110"/>
    </source>
</evidence>
<dbReference type="KEGG" id="acht:bsdcttw_05750"/>
<evidence type="ECO:0000313" key="5">
    <source>
        <dbReference type="EMBL" id="BCJ97534.1"/>
    </source>
</evidence>
<gene>
    <name evidence="5" type="primary">cheY_1</name>
    <name evidence="5" type="ORF">bsdcttw_05750</name>
</gene>
<dbReference type="RefSeq" id="WP_185257951.1">
    <property type="nucleotide sequence ID" value="NZ_AP023368.1"/>
</dbReference>
<dbReference type="Gene3D" id="3.40.50.2300">
    <property type="match status" value="1"/>
</dbReference>
<keyword evidence="6" id="KW-1185">Reference proteome</keyword>
<name>A0A7I8DJK7_9FIRM</name>
<feature type="modified residue" description="4-aspartylphosphate" evidence="3">
    <location>
        <position position="52"/>
    </location>
</feature>
<dbReference type="AlphaFoldDB" id="A0A7I8DJK7"/>
<dbReference type="InterPro" id="IPR001789">
    <property type="entry name" value="Sig_transdc_resp-reg_receiver"/>
</dbReference>
<reference evidence="5 6" key="2">
    <citation type="submission" date="2020-08" db="EMBL/GenBank/DDBJ databases">
        <authorList>
            <person name="Ueki A."/>
            <person name="Tonouchi A."/>
        </authorList>
    </citation>
    <scope>NUCLEOTIDE SEQUENCE [LARGE SCALE GENOMIC DNA]</scope>
    <source>
        <strain evidence="5 6">CTTW</strain>
    </source>
</reference>
<dbReference type="Pfam" id="PF00072">
    <property type="entry name" value="Response_reg"/>
    <property type="match status" value="1"/>
</dbReference>
<accession>A0A7I8DJK7</accession>
<reference evidence="5 6" key="1">
    <citation type="submission" date="2020-08" db="EMBL/GenBank/DDBJ databases">
        <title>Draft genome sequencing of an Anaerocolumna strain isolated from anoxic soil subjected to BSD treatment.</title>
        <authorList>
            <person name="Uek A."/>
            <person name="Tonouchi A."/>
        </authorList>
    </citation>
    <scope>NUCLEOTIDE SEQUENCE [LARGE SCALE GENOMIC DNA]</scope>
    <source>
        <strain evidence="5 6">CTTW</strain>
    </source>
</reference>
<dbReference type="PANTHER" id="PTHR43228:SF1">
    <property type="entry name" value="TWO-COMPONENT RESPONSE REGULATOR ARR22"/>
    <property type="match status" value="1"/>
</dbReference>
<dbReference type="InterPro" id="IPR052048">
    <property type="entry name" value="ST_Response_Regulator"/>
</dbReference>
<evidence type="ECO:0000313" key="6">
    <source>
        <dbReference type="Proteomes" id="UP000515703"/>
    </source>
</evidence>
<protein>
    <recommendedName>
        <fullName evidence="1">Stage 0 sporulation protein A homolog</fullName>
    </recommendedName>
</protein>
<dbReference type="GO" id="GO:0000160">
    <property type="term" value="P:phosphorelay signal transduction system"/>
    <property type="evidence" value="ECO:0007669"/>
    <property type="project" value="InterPro"/>
</dbReference>
<comment type="function">
    <text evidence="2">May play the central regulatory role in sporulation. It may be an element of the effector pathway responsible for the activation of sporulation genes in response to nutritional stress. Spo0A may act in concert with spo0H (a sigma factor) to control the expression of some genes that are critical to the sporulation process.</text>
</comment>
<evidence type="ECO:0000256" key="2">
    <source>
        <dbReference type="ARBA" id="ARBA00024867"/>
    </source>
</evidence>
<feature type="domain" description="Response regulatory" evidence="4">
    <location>
        <begin position="3"/>
        <end position="117"/>
    </location>
</feature>
<organism evidence="5 6">
    <name type="scientific">Anaerocolumna chitinilytica</name>
    <dbReference type="NCBI Taxonomy" id="1727145"/>
    <lineage>
        <taxon>Bacteria</taxon>
        <taxon>Bacillati</taxon>
        <taxon>Bacillota</taxon>
        <taxon>Clostridia</taxon>
        <taxon>Lachnospirales</taxon>
        <taxon>Lachnospiraceae</taxon>
        <taxon>Anaerocolumna</taxon>
    </lineage>
</organism>
<dbReference type="Proteomes" id="UP000515703">
    <property type="component" value="Chromosome"/>
</dbReference>
<dbReference type="SMART" id="SM00448">
    <property type="entry name" value="REC"/>
    <property type="match status" value="1"/>
</dbReference>
<evidence type="ECO:0000256" key="3">
    <source>
        <dbReference type="PROSITE-ProRule" id="PRU00169"/>
    </source>
</evidence>
<keyword evidence="3" id="KW-0597">Phosphoprotein</keyword>
<sequence length="119" mass="13625">MKKILIVDDAVFMRLSIKNILKDEEFEFFEAANGREAVQEYIKHRPDLVTMDITMPDMTGIEALKQIIDYDKNAVVMMISAMGQETMVREAIIAGAKTFIIKPFKEEQITKTIKKLLAL</sequence>
<proteinExistence type="predicted"/>
<dbReference type="SUPFAM" id="SSF52172">
    <property type="entry name" value="CheY-like"/>
    <property type="match status" value="1"/>
</dbReference>